<dbReference type="PROSITE" id="PS50012">
    <property type="entry name" value="RCC1_3"/>
    <property type="match status" value="1"/>
</dbReference>
<reference evidence="3" key="1">
    <citation type="submission" date="2015-07" db="EMBL/GenBank/DDBJ databases">
        <title>Near-Complete Genome Sequence of the Cellulolytic Bacterium Bacteroides (Pseudobacteroides) cellulosolvens ATCC 35603.</title>
        <authorList>
            <person name="Dassa B."/>
            <person name="Utturkar S.M."/>
            <person name="Klingeman D.M."/>
            <person name="Hurt R.A."/>
            <person name="Keller M."/>
            <person name="Xu J."/>
            <person name="Reddy Y.H.K."/>
            <person name="Borovok I."/>
            <person name="Grinberg I.R."/>
            <person name="Lamed R."/>
            <person name="Zhivin O."/>
            <person name="Bayer E.A."/>
            <person name="Brown S.D."/>
        </authorList>
    </citation>
    <scope>NUCLEOTIDE SEQUENCE [LARGE SCALE GENOMIC DNA]</scope>
    <source>
        <strain evidence="3">DSM 2933</strain>
    </source>
</reference>
<dbReference type="InterPro" id="IPR051553">
    <property type="entry name" value="Ran_GTPase-activating"/>
</dbReference>
<dbReference type="PROSITE" id="PS00626">
    <property type="entry name" value="RCC1_2"/>
    <property type="match status" value="1"/>
</dbReference>
<evidence type="ECO:0000313" key="3">
    <source>
        <dbReference type="Proteomes" id="UP000036923"/>
    </source>
</evidence>
<dbReference type="SUPFAM" id="SSF50985">
    <property type="entry name" value="RCC1/BLIP-II"/>
    <property type="match status" value="1"/>
</dbReference>
<sequence length="187" mass="20352" precursor="true">MIKKFCVFVLIIIIINNFMPGAVKAQDEPINNLRFKSVVAGNLNTAAIKEDGTVVAWGENCYNQCIIPNNVNNVKQLASGQGFILVLKEDGTVESTTDLGYDKISSYLKNIVQISSTSDFACALRNDGNVIVWGSNIYDQHYVPNDVVNVKSIAAGYGHIVALKSDGTVAAWGYNLDKQCNVPALYT</sequence>
<dbReference type="InterPro" id="IPR009091">
    <property type="entry name" value="RCC1/BLIP-II"/>
</dbReference>
<proteinExistence type="predicted"/>
<dbReference type="STRING" id="398512.Bccel_2874"/>
<accession>A0A0L6JP94</accession>
<dbReference type="eggNOG" id="COG5184">
    <property type="taxonomic scope" value="Bacteria"/>
</dbReference>
<dbReference type="RefSeq" id="WP_036945159.1">
    <property type="nucleotide sequence ID" value="NZ_JQKC01000044.1"/>
</dbReference>
<organism evidence="2 3">
    <name type="scientific">Pseudobacteroides cellulosolvens ATCC 35603 = DSM 2933</name>
    <dbReference type="NCBI Taxonomy" id="398512"/>
    <lineage>
        <taxon>Bacteria</taxon>
        <taxon>Bacillati</taxon>
        <taxon>Bacillota</taxon>
        <taxon>Clostridia</taxon>
        <taxon>Eubacteriales</taxon>
        <taxon>Oscillospiraceae</taxon>
        <taxon>Pseudobacteroides</taxon>
    </lineage>
</organism>
<dbReference type="Pfam" id="PF13540">
    <property type="entry name" value="RCC1_2"/>
    <property type="match status" value="3"/>
</dbReference>
<dbReference type="Proteomes" id="UP000036923">
    <property type="component" value="Unassembled WGS sequence"/>
</dbReference>
<dbReference type="AlphaFoldDB" id="A0A0L6JP94"/>
<feature type="signal peptide" evidence="1">
    <location>
        <begin position="1"/>
        <end position="25"/>
    </location>
</feature>
<protein>
    <recommendedName>
        <fullName evidence="4">Regulator of chromosome condensation RCC1</fullName>
    </recommendedName>
</protein>
<name>A0A0L6JP94_9FIRM</name>
<keyword evidence="1" id="KW-0732">Signal</keyword>
<evidence type="ECO:0008006" key="4">
    <source>
        <dbReference type="Google" id="ProtNLM"/>
    </source>
</evidence>
<comment type="caution">
    <text evidence="2">The sequence shown here is derived from an EMBL/GenBank/DDBJ whole genome shotgun (WGS) entry which is preliminary data.</text>
</comment>
<dbReference type="PANTHER" id="PTHR45982:SF1">
    <property type="entry name" value="REGULATOR OF CHROMOSOME CONDENSATION"/>
    <property type="match status" value="1"/>
</dbReference>
<dbReference type="PANTHER" id="PTHR45982">
    <property type="entry name" value="REGULATOR OF CHROMOSOME CONDENSATION"/>
    <property type="match status" value="1"/>
</dbReference>
<dbReference type="OrthoDB" id="27389at2"/>
<evidence type="ECO:0000256" key="1">
    <source>
        <dbReference type="SAM" id="SignalP"/>
    </source>
</evidence>
<gene>
    <name evidence="2" type="ORF">Bccel_2874</name>
</gene>
<dbReference type="EMBL" id="LGTC01000001">
    <property type="protein sequence ID" value="KNY27603.1"/>
    <property type="molecule type" value="Genomic_DNA"/>
</dbReference>
<dbReference type="Gene3D" id="2.130.10.30">
    <property type="entry name" value="Regulator of chromosome condensation 1/beta-lactamase-inhibitor protein II"/>
    <property type="match status" value="1"/>
</dbReference>
<keyword evidence="3" id="KW-1185">Reference proteome</keyword>
<dbReference type="InterPro" id="IPR000408">
    <property type="entry name" value="Reg_chr_condens"/>
</dbReference>
<feature type="chain" id="PRO_5005566136" description="Regulator of chromosome condensation RCC1" evidence="1">
    <location>
        <begin position="26"/>
        <end position="187"/>
    </location>
</feature>
<evidence type="ECO:0000313" key="2">
    <source>
        <dbReference type="EMBL" id="KNY27603.1"/>
    </source>
</evidence>